<dbReference type="GeneID" id="97487622"/>
<evidence type="ECO:0000313" key="2">
    <source>
        <dbReference type="EMBL" id="OEV39286.1"/>
    </source>
</evidence>
<accession>A0A1E7NF01</accession>
<gene>
    <name evidence="1" type="ORF">GCM10010502_46040</name>
    <name evidence="2" type="ORF">HS99_0000790</name>
</gene>
<proteinExistence type="predicted"/>
<dbReference type="Proteomes" id="UP000610124">
    <property type="component" value="Unassembled WGS sequence"/>
</dbReference>
<sequence length="103" mass="10937">MDPRAHPGPGGGDHRGRYDVVVVAPTVATTELLEAGADLAADGAVLLVYGGTRKGYTFPLEKLTSWRIGLDDFPRQVMDLAAELVDFPGKVVIDLAPAAPRRP</sequence>
<organism evidence="2 3">
    <name type="scientific">Kitasatospora aureofaciens</name>
    <name type="common">Streptomyces aureofaciens</name>
    <dbReference type="NCBI Taxonomy" id="1894"/>
    <lineage>
        <taxon>Bacteria</taxon>
        <taxon>Bacillati</taxon>
        <taxon>Actinomycetota</taxon>
        <taxon>Actinomycetes</taxon>
        <taxon>Kitasatosporales</taxon>
        <taxon>Streptomycetaceae</taxon>
        <taxon>Kitasatospora</taxon>
    </lineage>
</organism>
<keyword evidence="3" id="KW-1185">Reference proteome</keyword>
<accession>A0A8H9LT02</accession>
<dbReference type="Proteomes" id="UP000037395">
    <property type="component" value="Unassembled WGS sequence"/>
</dbReference>
<reference evidence="1" key="5">
    <citation type="submission" date="2020-09" db="EMBL/GenBank/DDBJ databases">
        <authorList>
            <person name="Sun Q."/>
            <person name="Ohkuma M."/>
        </authorList>
    </citation>
    <scope>NUCLEOTIDE SEQUENCE</scope>
    <source>
        <strain evidence="1">JCM 4434</strain>
    </source>
</reference>
<dbReference type="RefSeq" id="WP_030550231.1">
    <property type="nucleotide sequence ID" value="NZ_BMUB01000011.1"/>
</dbReference>
<evidence type="ECO:0000313" key="1">
    <source>
        <dbReference type="EMBL" id="GGU88187.1"/>
    </source>
</evidence>
<reference evidence="2 3" key="2">
    <citation type="submission" date="2014-07" db="EMBL/GenBank/DDBJ databases">
        <authorList>
            <person name="Zhang J.E."/>
            <person name="Yang H."/>
            <person name="Guo J."/>
            <person name="Deng Z."/>
            <person name="Luo H."/>
            <person name="Luo M."/>
            <person name="Zhao B."/>
        </authorList>
    </citation>
    <scope>NUCLEOTIDE SEQUENCE [LARGE SCALE GENOMIC DNA]</scope>
    <source>
        <strain evidence="2">ATCC 10762</strain>
        <strain evidence="3">ATCC 10762 / DSM 40127 / CCM 3239 / JCM 4008 / LMG 5968 / NBRC 12843 / NCIMB 8234 / A-377</strain>
    </source>
</reference>
<protein>
    <submittedName>
        <fullName evidence="2">Uncharacterized protein</fullName>
    </submittedName>
</protein>
<comment type="caution">
    <text evidence="2">The sequence shown here is derived from an EMBL/GenBank/DDBJ whole genome shotgun (WGS) entry which is preliminary data.</text>
</comment>
<evidence type="ECO:0000313" key="3">
    <source>
        <dbReference type="Proteomes" id="UP000037395"/>
    </source>
</evidence>
<dbReference type="EMBL" id="BMUB01000011">
    <property type="protein sequence ID" value="GGU88187.1"/>
    <property type="molecule type" value="Genomic_DNA"/>
</dbReference>
<name>A0A1E7NF01_KITAU</name>
<dbReference type="AlphaFoldDB" id="A0A1E7NF01"/>
<reference evidence="1" key="1">
    <citation type="journal article" date="2014" name="Int. J. Syst. Evol. Microbiol.">
        <title>Complete genome sequence of Corynebacterium casei LMG S-19264T (=DSM 44701T), isolated from a smear-ripened cheese.</title>
        <authorList>
            <consortium name="US DOE Joint Genome Institute (JGI-PGF)"/>
            <person name="Walter F."/>
            <person name="Albersmeier A."/>
            <person name="Kalinowski J."/>
            <person name="Ruckert C."/>
        </authorList>
    </citation>
    <scope>NUCLEOTIDE SEQUENCE</scope>
    <source>
        <strain evidence="1">JCM 4434</strain>
    </source>
</reference>
<reference evidence="2" key="3">
    <citation type="submission" date="2016-08" db="EMBL/GenBank/DDBJ databases">
        <title>Sequencing, Assembly and Comparative Genomics of S. aureofaciens ATCC 10762.</title>
        <authorList>
            <person name="Gradnigo J.S."/>
            <person name="Johnson N."/>
            <person name="Somerville G.A."/>
        </authorList>
    </citation>
    <scope>NUCLEOTIDE SEQUENCE [LARGE SCALE GENOMIC DNA]</scope>
    <source>
        <strain evidence="2">ATCC 10762</strain>
    </source>
</reference>
<dbReference type="EMBL" id="JPRF03000001">
    <property type="protein sequence ID" value="OEV39286.1"/>
    <property type="molecule type" value="Genomic_DNA"/>
</dbReference>
<reference evidence="3" key="4">
    <citation type="submission" date="2016-08" db="EMBL/GenBank/DDBJ databases">
        <title>Sequencing, assembly and comparative genomics of S. aureofaciens ATCC 10762.</title>
        <authorList>
            <person name="Gradnigo J.S."/>
            <person name="Johnson N."/>
            <person name="Somerville G.A."/>
        </authorList>
    </citation>
    <scope>NUCLEOTIDE SEQUENCE [LARGE SCALE GENOMIC DNA]</scope>
    <source>
        <strain evidence="3">ATCC 10762 / DSM 40127 / CCM 3239 / JCM 4008 / LMG 5968 / NBRC 12843 / NCIMB 8234 / A-377</strain>
    </source>
</reference>